<keyword evidence="3" id="KW-0804">Transcription</keyword>
<dbReference type="PANTHER" id="PTHR42756">
    <property type="entry name" value="TRANSCRIPTIONAL REGULATOR, MARR"/>
    <property type="match status" value="1"/>
</dbReference>
<dbReference type="InterPro" id="IPR036388">
    <property type="entry name" value="WH-like_DNA-bd_sf"/>
</dbReference>
<evidence type="ECO:0000256" key="3">
    <source>
        <dbReference type="ARBA" id="ARBA00023163"/>
    </source>
</evidence>
<dbReference type="EMBL" id="BAABDM010000006">
    <property type="protein sequence ID" value="GAA4101585.1"/>
    <property type="molecule type" value="Genomic_DNA"/>
</dbReference>
<dbReference type="PROSITE" id="PS50995">
    <property type="entry name" value="HTH_MARR_2"/>
    <property type="match status" value="1"/>
</dbReference>
<keyword evidence="1" id="KW-0805">Transcription regulation</keyword>
<evidence type="ECO:0000256" key="2">
    <source>
        <dbReference type="ARBA" id="ARBA00023125"/>
    </source>
</evidence>
<dbReference type="InterPro" id="IPR036390">
    <property type="entry name" value="WH_DNA-bd_sf"/>
</dbReference>
<accession>A0ABP7X0Y5</accession>
<sequence>MPTRAINELLHSLSHSYKSALRTGIKDQQIPLPITHIRALKGIHRNTNCTAQSIAQRMQRDKAQITRVLNELLEDGYISKIANPDDRRSQLLRLSDKGMKIFTQLNAIEHKANKAMMANLSDEDMRAFIRIGNTMIDTGTAQ</sequence>
<gene>
    <name evidence="5" type="ORF">GCM10022414_29000</name>
</gene>
<proteinExistence type="predicted"/>
<protein>
    <submittedName>
        <fullName evidence="5">MarR family transcriptional regulator</fullName>
    </submittedName>
</protein>
<dbReference type="SUPFAM" id="SSF46785">
    <property type="entry name" value="Winged helix' DNA-binding domain"/>
    <property type="match status" value="1"/>
</dbReference>
<feature type="domain" description="HTH marR-type" evidence="4">
    <location>
        <begin position="6"/>
        <end position="137"/>
    </location>
</feature>
<organism evidence="5 6">
    <name type="scientific">Zhongshania borealis</name>
    <dbReference type="NCBI Taxonomy" id="889488"/>
    <lineage>
        <taxon>Bacteria</taxon>
        <taxon>Pseudomonadati</taxon>
        <taxon>Pseudomonadota</taxon>
        <taxon>Gammaproteobacteria</taxon>
        <taxon>Cellvibrionales</taxon>
        <taxon>Spongiibacteraceae</taxon>
        <taxon>Zhongshania</taxon>
    </lineage>
</organism>
<dbReference type="InterPro" id="IPR023187">
    <property type="entry name" value="Tscrpt_reg_MarR-type_CS"/>
</dbReference>
<dbReference type="PRINTS" id="PR00598">
    <property type="entry name" value="HTHMARR"/>
</dbReference>
<dbReference type="Gene3D" id="1.10.10.10">
    <property type="entry name" value="Winged helix-like DNA-binding domain superfamily/Winged helix DNA-binding domain"/>
    <property type="match status" value="1"/>
</dbReference>
<evidence type="ECO:0000313" key="6">
    <source>
        <dbReference type="Proteomes" id="UP001500392"/>
    </source>
</evidence>
<dbReference type="SMART" id="SM00347">
    <property type="entry name" value="HTH_MARR"/>
    <property type="match status" value="1"/>
</dbReference>
<dbReference type="Proteomes" id="UP001500392">
    <property type="component" value="Unassembled WGS sequence"/>
</dbReference>
<reference evidence="6" key="1">
    <citation type="journal article" date="2019" name="Int. J. Syst. Evol. Microbiol.">
        <title>The Global Catalogue of Microorganisms (GCM) 10K type strain sequencing project: providing services to taxonomists for standard genome sequencing and annotation.</title>
        <authorList>
            <consortium name="The Broad Institute Genomics Platform"/>
            <consortium name="The Broad Institute Genome Sequencing Center for Infectious Disease"/>
            <person name="Wu L."/>
            <person name="Ma J."/>
        </authorList>
    </citation>
    <scope>NUCLEOTIDE SEQUENCE [LARGE SCALE GENOMIC DNA]</scope>
    <source>
        <strain evidence="6">JCM 17304</strain>
    </source>
</reference>
<keyword evidence="6" id="KW-1185">Reference proteome</keyword>
<dbReference type="InterPro" id="IPR000835">
    <property type="entry name" value="HTH_MarR-typ"/>
</dbReference>
<dbReference type="PANTHER" id="PTHR42756:SF1">
    <property type="entry name" value="TRANSCRIPTIONAL REPRESSOR OF EMRAB OPERON"/>
    <property type="match status" value="1"/>
</dbReference>
<evidence type="ECO:0000256" key="1">
    <source>
        <dbReference type="ARBA" id="ARBA00023015"/>
    </source>
</evidence>
<comment type="caution">
    <text evidence="5">The sequence shown here is derived from an EMBL/GenBank/DDBJ whole genome shotgun (WGS) entry which is preliminary data.</text>
</comment>
<dbReference type="RefSeq" id="WP_344937368.1">
    <property type="nucleotide sequence ID" value="NZ_BAABDM010000006.1"/>
</dbReference>
<keyword evidence="2" id="KW-0238">DNA-binding</keyword>
<evidence type="ECO:0000313" key="5">
    <source>
        <dbReference type="EMBL" id="GAA4101585.1"/>
    </source>
</evidence>
<name>A0ABP7X0Y5_9GAMM</name>
<evidence type="ECO:0000259" key="4">
    <source>
        <dbReference type="PROSITE" id="PS50995"/>
    </source>
</evidence>
<dbReference type="PROSITE" id="PS01117">
    <property type="entry name" value="HTH_MARR_1"/>
    <property type="match status" value="1"/>
</dbReference>
<dbReference type="Pfam" id="PF01047">
    <property type="entry name" value="MarR"/>
    <property type="match status" value="1"/>
</dbReference>